<dbReference type="OrthoDB" id="5334020at2"/>
<dbReference type="AlphaFoldDB" id="D5V5N8"/>
<gene>
    <name evidence="2" type="ordered locus">Arnit_0409</name>
</gene>
<name>D5V5N8_ARCNC</name>
<dbReference type="HOGENOM" id="CLU_088193_0_0_7"/>
<feature type="transmembrane region" description="Helical" evidence="1">
    <location>
        <begin position="36"/>
        <end position="58"/>
    </location>
</feature>
<keyword evidence="1" id="KW-0812">Transmembrane</keyword>
<keyword evidence="3" id="KW-1185">Reference proteome</keyword>
<accession>D5V5N8</accession>
<keyword evidence="1" id="KW-1133">Transmembrane helix</keyword>
<evidence type="ECO:0000313" key="2">
    <source>
        <dbReference type="EMBL" id="ADG92074.1"/>
    </source>
</evidence>
<dbReference type="STRING" id="572480.Arnit_0409"/>
<protein>
    <recommendedName>
        <fullName evidence="4">Tetratricopeptide repeat-like domain-containing protein</fullName>
    </recommendedName>
</protein>
<evidence type="ECO:0000313" key="3">
    <source>
        <dbReference type="Proteomes" id="UP000000939"/>
    </source>
</evidence>
<keyword evidence="1" id="KW-0472">Membrane</keyword>
<dbReference type="Proteomes" id="UP000000939">
    <property type="component" value="Chromosome"/>
</dbReference>
<organism evidence="2 3">
    <name type="scientific">Arcobacter nitrofigilis (strain ATCC 33309 / DSM 7299 / CCUG 15893 / LMG 7604 / NCTC 12251 / CI)</name>
    <name type="common">Campylobacter nitrofigilis</name>
    <dbReference type="NCBI Taxonomy" id="572480"/>
    <lineage>
        <taxon>Bacteria</taxon>
        <taxon>Pseudomonadati</taxon>
        <taxon>Campylobacterota</taxon>
        <taxon>Epsilonproteobacteria</taxon>
        <taxon>Campylobacterales</taxon>
        <taxon>Arcobacteraceae</taxon>
        <taxon>Arcobacter</taxon>
    </lineage>
</organism>
<dbReference type="EMBL" id="CP001999">
    <property type="protein sequence ID" value="ADG92074.1"/>
    <property type="molecule type" value="Genomic_DNA"/>
</dbReference>
<sequence>MSLKDNMDFVKEGLNSEEKFLESFVRVERIFKKYKLIIISAIVIIVLAIIAISLTSYFKEQNTIKANIIFQELLKNPNDEKALETLKGLNSNLYDIILYSQRDTKKDISINAKFFKELYAYEKAMKEQNVNKLGDLSMENDFLLKEFAIFNKALILAENGKYKESKDALKLIPETSKVKDLVALLNHYLITK</sequence>
<dbReference type="RefSeq" id="WP_013134219.1">
    <property type="nucleotide sequence ID" value="NC_014166.1"/>
</dbReference>
<dbReference type="eggNOG" id="COG4649">
    <property type="taxonomic scope" value="Bacteria"/>
</dbReference>
<dbReference type="KEGG" id="ant:Arnit_0409"/>
<evidence type="ECO:0000256" key="1">
    <source>
        <dbReference type="SAM" id="Phobius"/>
    </source>
</evidence>
<evidence type="ECO:0008006" key="4">
    <source>
        <dbReference type="Google" id="ProtNLM"/>
    </source>
</evidence>
<reference evidence="2 3" key="1">
    <citation type="journal article" date="2010" name="Stand. Genomic Sci.">
        <title>Complete genome sequence of Arcobacter nitrofigilis type strain (CI).</title>
        <authorList>
            <person name="Pati A."/>
            <person name="Gronow S."/>
            <person name="Lapidus A."/>
            <person name="Copeland A."/>
            <person name="Glavina Del Rio T."/>
            <person name="Nolan M."/>
            <person name="Lucas S."/>
            <person name="Tice H."/>
            <person name="Cheng J.F."/>
            <person name="Han C."/>
            <person name="Chertkov O."/>
            <person name="Bruce D."/>
            <person name="Tapia R."/>
            <person name="Goodwin L."/>
            <person name="Pitluck S."/>
            <person name="Liolios K."/>
            <person name="Ivanova N."/>
            <person name="Mavromatis K."/>
            <person name="Chen A."/>
            <person name="Palaniappan K."/>
            <person name="Land M."/>
            <person name="Hauser L."/>
            <person name="Chang Y.J."/>
            <person name="Jeffries C.D."/>
            <person name="Detter J.C."/>
            <person name="Rohde M."/>
            <person name="Goker M."/>
            <person name="Bristow J."/>
            <person name="Eisen J.A."/>
            <person name="Markowitz V."/>
            <person name="Hugenholtz P."/>
            <person name="Klenk H.P."/>
            <person name="Kyrpides N.C."/>
        </authorList>
    </citation>
    <scope>NUCLEOTIDE SEQUENCE [LARGE SCALE GENOMIC DNA]</scope>
    <source>
        <strain evidence="3">ATCC 33309 / DSM 7299 / CCUG 15893 / LMG 7604 / NCTC 12251 / CI</strain>
    </source>
</reference>
<proteinExistence type="predicted"/>